<dbReference type="InterPro" id="IPR036179">
    <property type="entry name" value="Ig-like_dom_sf"/>
</dbReference>
<protein>
    <recommendedName>
        <fullName evidence="2">Ig-like domain-containing protein</fullName>
    </recommendedName>
</protein>
<dbReference type="AlphaFoldDB" id="A0AAW0PW90"/>
<dbReference type="Proteomes" id="UP001460270">
    <property type="component" value="Unassembled WGS sequence"/>
</dbReference>
<dbReference type="SUPFAM" id="SSF48726">
    <property type="entry name" value="Immunoglobulin"/>
    <property type="match status" value="2"/>
</dbReference>
<comment type="caution">
    <text evidence="3">The sequence shown here is derived from an EMBL/GenBank/DDBJ whole genome shotgun (WGS) entry which is preliminary data.</text>
</comment>
<dbReference type="InterPro" id="IPR003599">
    <property type="entry name" value="Ig_sub"/>
</dbReference>
<accession>A0AAW0PW90</accession>
<feature type="domain" description="Ig-like" evidence="2">
    <location>
        <begin position="39"/>
        <end position="129"/>
    </location>
</feature>
<sequence>MASRKTSHCLTGIICVLSTICMAGCLEMYTIPKILTPCGRPVTLTCNIVSKVDLNIKQLFWMEKKELCDYTKEIQNGTDFECKRLSYKNGDQRIYNYSLTFSNIQPKHKGTYHCKLRAAEGVLNDKTIVRVQKCVGNVSTDVTPDEGTCTFKDVFPEPIIRWNQDYDNLTHLSKTTITESVEGLFTAVSTLKLKKDSSNRAWYNCSLFMSVENEKNETEVQWMRSLAFPPNGGHELTGHWFGVMLAMVWRLLLT</sequence>
<dbReference type="PROSITE" id="PS50835">
    <property type="entry name" value="IG_LIKE"/>
    <property type="match status" value="2"/>
</dbReference>
<feature type="chain" id="PRO_5043317734" description="Ig-like domain-containing protein" evidence="1">
    <location>
        <begin position="24"/>
        <end position="254"/>
    </location>
</feature>
<evidence type="ECO:0000259" key="2">
    <source>
        <dbReference type="PROSITE" id="PS50835"/>
    </source>
</evidence>
<proteinExistence type="predicted"/>
<dbReference type="Gene3D" id="2.60.40.10">
    <property type="entry name" value="Immunoglobulins"/>
    <property type="match status" value="2"/>
</dbReference>
<evidence type="ECO:0000313" key="3">
    <source>
        <dbReference type="EMBL" id="KAK7939685.1"/>
    </source>
</evidence>
<reference evidence="4" key="1">
    <citation type="submission" date="2024-04" db="EMBL/GenBank/DDBJ databases">
        <title>Salinicola lusitanus LLJ914,a marine bacterium isolated from the Okinawa Trough.</title>
        <authorList>
            <person name="Li J."/>
        </authorList>
    </citation>
    <scope>NUCLEOTIDE SEQUENCE [LARGE SCALE GENOMIC DNA]</scope>
</reference>
<evidence type="ECO:0000256" key="1">
    <source>
        <dbReference type="SAM" id="SignalP"/>
    </source>
</evidence>
<dbReference type="EMBL" id="JBBPFD010000002">
    <property type="protein sequence ID" value="KAK7939685.1"/>
    <property type="molecule type" value="Genomic_DNA"/>
</dbReference>
<keyword evidence="4" id="KW-1185">Reference proteome</keyword>
<organism evidence="3 4">
    <name type="scientific">Mugilogobius chulae</name>
    <name type="common">yellowstripe goby</name>
    <dbReference type="NCBI Taxonomy" id="88201"/>
    <lineage>
        <taxon>Eukaryota</taxon>
        <taxon>Metazoa</taxon>
        <taxon>Chordata</taxon>
        <taxon>Craniata</taxon>
        <taxon>Vertebrata</taxon>
        <taxon>Euteleostomi</taxon>
        <taxon>Actinopterygii</taxon>
        <taxon>Neopterygii</taxon>
        <taxon>Teleostei</taxon>
        <taxon>Neoteleostei</taxon>
        <taxon>Acanthomorphata</taxon>
        <taxon>Gobiaria</taxon>
        <taxon>Gobiiformes</taxon>
        <taxon>Gobioidei</taxon>
        <taxon>Gobiidae</taxon>
        <taxon>Gobionellinae</taxon>
        <taxon>Mugilogobius</taxon>
    </lineage>
</organism>
<dbReference type="InterPro" id="IPR013783">
    <property type="entry name" value="Ig-like_fold"/>
</dbReference>
<keyword evidence="1" id="KW-0732">Signal</keyword>
<evidence type="ECO:0000313" key="4">
    <source>
        <dbReference type="Proteomes" id="UP001460270"/>
    </source>
</evidence>
<dbReference type="InterPro" id="IPR013106">
    <property type="entry name" value="Ig_V-set"/>
</dbReference>
<dbReference type="Pfam" id="PF07686">
    <property type="entry name" value="V-set"/>
    <property type="match status" value="1"/>
</dbReference>
<gene>
    <name evidence="3" type="ORF">WMY93_003011</name>
</gene>
<dbReference type="InterPro" id="IPR007110">
    <property type="entry name" value="Ig-like_dom"/>
</dbReference>
<feature type="signal peptide" evidence="1">
    <location>
        <begin position="1"/>
        <end position="23"/>
    </location>
</feature>
<dbReference type="SMART" id="SM00409">
    <property type="entry name" value="IG"/>
    <property type="match status" value="1"/>
</dbReference>
<name>A0AAW0PW90_9GOBI</name>
<feature type="domain" description="Ig-like" evidence="2">
    <location>
        <begin position="148"/>
        <end position="221"/>
    </location>
</feature>